<dbReference type="InterPro" id="IPR036412">
    <property type="entry name" value="HAD-like_sf"/>
</dbReference>
<dbReference type="GO" id="GO:0016791">
    <property type="term" value="F:phosphatase activity"/>
    <property type="evidence" value="ECO:0007669"/>
    <property type="project" value="UniProtKB-ARBA"/>
</dbReference>
<dbReference type="InterPro" id="IPR023198">
    <property type="entry name" value="PGP-like_dom2"/>
</dbReference>
<dbReference type="RefSeq" id="XP_041552496.1">
    <property type="nucleotide sequence ID" value="XM_041699409.1"/>
</dbReference>
<dbReference type="SFLD" id="SFLDS00003">
    <property type="entry name" value="Haloacid_Dehalogenase"/>
    <property type="match status" value="1"/>
</dbReference>
<keyword evidence="4" id="KW-1185">Reference proteome</keyword>
<dbReference type="Proteomes" id="UP000654913">
    <property type="component" value="Chromosome 2"/>
</dbReference>
<evidence type="ECO:0008006" key="5">
    <source>
        <dbReference type="Google" id="ProtNLM"/>
    </source>
</evidence>
<dbReference type="SFLD" id="SFLDG01129">
    <property type="entry name" value="C1.5:_HAD__Beta-PGM__Phosphata"/>
    <property type="match status" value="1"/>
</dbReference>
<dbReference type="InterPro" id="IPR023214">
    <property type="entry name" value="HAD_sf"/>
</dbReference>
<dbReference type="NCBIfam" id="TIGR01428">
    <property type="entry name" value="HAD_type_II"/>
    <property type="match status" value="1"/>
</dbReference>
<keyword evidence="2" id="KW-0378">Hydrolase</keyword>
<evidence type="ECO:0000313" key="4">
    <source>
        <dbReference type="Proteomes" id="UP000654913"/>
    </source>
</evidence>
<dbReference type="GeneID" id="64970307"/>
<dbReference type="OrthoDB" id="3256520at2759"/>
<proteinExistence type="inferred from homology"/>
<reference evidence="3" key="2">
    <citation type="submission" date="2021-02" db="EMBL/GenBank/DDBJ databases">
        <title>Aspergillus puulaauensis MK2 genome sequence.</title>
        <authorList>
            <person name="Futagami T."/>
            <person name="Mori K."/>
            <person name="Kadooka C."/>
            <person name="Tanaka T."/>
        </authorList>
    </citation>
    <scope>NUCLEOTIDE SEQUENCE</scope>
    <source>
        <strain evidence="3">MK2</strain>
    </source>
</reference>
<reference evidence="3" key="1">
    <citation type="submission" date="2021-01" db="EMBL/GenBank/DDBJ databases">
        <authorList>
            <consortium name="Aspergillus puulaauensis MK2 genome sequencing consortium"/>
            <person name="Kazuki M."/>
            <person name="Futagami T."/>
        </authorList>
    </citation>
    <scope>NUCLEOTIDE SEQUENCE</scope>
    <source>
        <strain evidence="3">MK2</strain>
    </source>
</reference>
<dbReference type="InterPro" id="IPR006328">
    <property type="entry name" value="2-HAD"/>
</dbReference>
<gene>
    <name evidence="3" type="ORF">APUU_20734A</name>
</gene>
<dbReference type="PRINTS" id="PR00413">
    <property type="entry name" value="HADHALOGNASE"/>
</dbReference>
<accession>A0A7R7XF35</accession>
<name>A0A7R7XF35_9EURO</name>
<dbReference type="NCBIfam" id="TIGR01493">
    <property type="entry name" value="HAD-SF-IA-v2"/>
    <property type="match status" value="1"/>
</dbReference>
<dbReference type="EMBL" id="AP024444">
    <property type="protein sequence ID" value="BCS20302.1"/>
    <property type="molecule type" value="Genomic_DNA"/>
</dbReference>
<dbReference type="SUPFAM" id="SSF56784">
    <property type="entry name" value="HAD-like"/>
    <property type="match status" value="1"/>
</dbReference>
<dbReference type="GO" id="GO:0019120">
    <property type="term" value="F:hydrolase activity, acting on acid halide bonds, in C-halide compounds"/>
    <property type="evidence" value="ECO:0007669"/>
    <property type="project" value="InterPro"/>
</dbReference>
<dbReference type="Gene3D" id="1.10.150.240">
    <property type="entry name" value="Putative phosphatase, domain 2"/>
    <property type="match status" value="1"/>
</dbReference>
<dbReference type="AlphaFoldDB" id="A0A7R7XF35"/>
<organism evidence="3 4">
    <name type="scientific">Aspergillus puulaauensis</name>
    <dbReference type="NCBI Taxonomy" id="1220207"/>
    <lineage>
        <taxon>Eukaryota</taxon>
        <taxon>Fungi</taxon>
        <taxon>Dikarya</taxon>
        <taxon>Ascomycota</taxon>
        <taxon>Pezizomycotina</taxon>
        <taxon>Eurotiomycetes</taxon>
        <taxon>Eurotiomycetidae</taxon>
        <taxon>Eurotiales</taxon>
        <taxon>Aspergillaceae</taxon>
        <taxon>Aspergillus</taxon>
    </lineage>
</organism>
<dbReference type="InterPro" id="IPR006439">
    <property type="entry name" value="HAD-SF_hydro_IA"/>
</dbReference>
<dbReference type="PANTHER" id="PTHR43316:SF3">
    <property type="entry name" value="HALOACID DEHALOGENASE, TYPE II (AFU_ORTHOLOGUE AFUA_2G07750)-RELATED"/>
    <property type="match status" value="1"/>
</dbReference>
<dbReference type="KEGG" id="apuu:APUU_20734A"/>
<dbReference type="PANTHER" id="PTHR43316">
    <property type="entry name" value="HYDROLASE, HALOACID DELAHOGENASE-RELATED"/>
    <property type="match status" value="1"/>
</dbReference>
<dbReference type="InterPro" id="IPR051540">
    <property type="entry name" value="S-2-haloacid_dehalogenase"/>
</dbReference>
<protein>
    <recommendedName>
        <fullName evidence="5">Haloacid dehalogenase</fullName>
    </recommendedName>
</protein>
<evidence type="ECO:0000256" key="1">
    <source>
        <dbReference type="ARBA" id="ARBA00008106"/>
    </source>
</evidence>
<sequence>MATQKVLAFDLYGTLLSTESIAKKLEAHFPAKAQSIATLWRRYQLEYTWRMNSMGIYSAFSEVTRSSLRHALAEHDEHDSLSNDAIAALMAAYDELSTFADVEPTLNRLAKSPTVKAVVFSNGTQEMVAHSVRRSPDLSPHASVFADIITVDEVKQYKPSPDVYYHLAREVGKEDELQDIWLVSGNPFDVVGARSVGMNAIWVDRGGRGWTDAAVPGLCPTVAVSNLEDIVGLIDA</sequence>
<dbReference type="Pfam" id="PF00702">
    <property type="entry name" value="Hydrolase"/>
    <property type="match status" value="1"/>
</dbReference>
<comment type="similarity">
    <text evidence="1">Belongs to the HAD-like hydrolase superfamily. S-2-haloalkanoic acid dehalogenase family.</text>
</comment>
<evidence type="ECO:0000313" key="3">
    <source>
        <dbReference type="EMBL" id="BCS20302.1"/>
    </source>
</evidence>
<dbReference type="Gene3D" id="3.40.50.1000">
    <property type="entry name" value="HAD superfamily/HAD-like"/>
    <property type="match status" value="1"/>
</dbReference>
<evidence type="ECO:0000256" key="2">
    <source>
        <dbReference type="ARBA" id="ARBA00022801"/>
    </source>
</evidence>